<reference evidence="2 3" key="1">
    <citation type="journal article" date="2015" name="Genome Announc.">
        <title>Expanding the biotechnology potential of lactobacilli through comparative genomics of 213 strains and associated genera.</title>
        <authorList>
            <person name="Sun Z."/>
            <person name="Harris H.M."/>
            <person name="McCann A."/>
            <person name="Guo C."/>
            <person name="Argimon S."/>
            <person name="Zhang W."/>
            <person name="Yang X."/>
            <person name="Jeffery I.B."/>
            <person name="Cooney J.C."/>
            <person name="Kagawa T.F."/>
            <person name="Liu W."/>
            <person name="Song Y."/>
            <person name="Salvetti E."/>
            <person name="Wrobel A."/>
            <person name="Rasinkangas P."/>
            <person name="Parkhill J."/>
            <person name="Rea M.C."/>
            <person name="O'Sullivan O."/>
            <person name="Ritari J."/>
            <person name="Douillard F.P."/>
            <person name="Paul Ross R."/>
            <person name="Yang R."/>
            <person name="Briner A.E."/>
            <person name="Felis G.E."/>
            <person name="de Vos W.M."/>
            <person name="Barrangou R."/>
            <person name="Klaenhammer T.R."/>
            <person name="Caufield P.W."/>
            <person name="Cui Y."/>
            <person name="Zhang H."/>
            <person name="O'Toole P.W."/>
        </authorList>
    </citation>
    <scope>NUCLEOTIDE SEQUENCE [LARGE SCALE GENOMIC DNA]</scope>
    <source>
        <strain evidence="2 3">DSM 20505</strain>
    </source>
</reference>
<gene>
    <name evidence="2" type="ORF">FC18_GL000285</name>
</gene>
<proteinExistence type="predicted"/>
<comment type="caution">
    <text evidence="2">The sequence shown here is derived from an EMBL/GenBank/DDBJ whole genome shotgun (WGS) entry which is preliminary data.</text>
</comment>
<feature type="domain" description="NAD(P)-binding" evidence="1">
    <location>
        <begin position="8"/>
        <end position="191"/>
    </location>
</feature>
<dbReference type="InterPro" id="IPR016040">
    <property type="entry name" value="NAD(P)-bd_dom"/>
</dbReference>
<evidence type="ECO:0000259" key="1">
    <source>
        <dbReference type="Pfam" id="PF13460"/>
    </source>
</evidence>
<dbReference type="Pfam" id="PF13460">
    <property type="entry name" value="NAD_binding_10"/>
    <property type="match status" value="1"/>
</dbReference>
<accession>A0A0R1ZHK4</accession>
<dbReference type="PANTHER" id="PTHR15020">
    <property type="entry name" value="FLAVIN REDUCTASE-RELATED"/>
    <property type="match status" value="1"/>
</dbReference>
<organism evidence="2 3">
    <name type="scientific">Lacticaseibacillus sharpeae JCM 1186 = DSM 20505</name>
    <dbReference type="NCBI Taxonomy" id="1291052"/>
    <lineage>
        <taxon>Bacteria</taxon>
        <taxon>Bacillati</taxon>
        <taxon>Bacillota</taxon>
        <taxon>Bacilli</taxon>
        <taxon>Lactobacillales</taxon>
        <taxon>Lactobacillaceae</taxon>
        <taxon>Lacticaseibacillus</taxon>
    </lineage>
</organism>
<dbReference type="Gene3D" id="3.40.50.720">
    <property type="entry name" value="NAD(P)-binding Rossmann-like Domain"/>
    <property type="match status" value="1"/>
</dbReference>
<protein>
    <submittedName>
        <fullName evidence="2">Oxidoreductase</fullName>
    </submittedName>
</protein>
<sequence>MTKILILGAHGATAQIVIDRLLAETDVTLALYLRNAARLNRYAGNSRVTLIDGDAQDVAALTAAMADVDIVYSNLGGVDLAQSTKAVLTAMSAADVTRLIFYSALGALHEVPGKFGQWNEQAIAAFLPGFRESDRLIKAQAGINATQIRPAWLTDAPEVDYELTSATEPFKGTEVSRQSVADFIVHLIQNPAQYAHTSVGLNKPNTDGDKPRWM</sequence>
<keyword evidence="3" id="KW-1185">Reference proteome</keyword>
<dbReference type="PATRIC" id="fig|1291052.5.peg.294"/>
<dbReference type="OrthoDB" id="9803892at2"/>
<dbReference type="SUPFAM" id="SSF51735">
    <property type="entry name" value="NAD(P)-binding Rossmann-fold domains"/>
    <property type="match status" value="1"/>
</dbReference>
<evidence type="ECO:0000313" key="3">
    <source>
        <dbReference type="Proteomes" id="UP000051679"/>
    </source>
</evidence>
<dbReference type="InterPro" id="IPR036291">
    <property type="entry name" value="NAD(P)-bd_dom_sf"/>
</dbReference>
<dbReference type="AlphaFoldDB" id="A0A0R1ZHK4"/>
<dbReference type="RefSeq" id="WP_054676981.1">
    <property type="nucleotide sequence ID" value="NZ_AYYO01000055.1"/>
</dbReference>
<dbReference type="PANTHER" id="PTHR15020:SF50">
    <property type="entry name" value="UPF0659 PROTEIN YMR090W"/>
    <property type="match status" value="1"/>
</dbReference>
<dbReference type="STRING" id="1291052.FC18_GL000285"/>
<dbReference type="Proteomes" id="UP000051679">
    <property type="component" value="Unassembled WGS sequence"/>
</dbReference>
<evidence type="ECO:0000313" key="2">
    <source>
        <dbReference type="EMBL" id="KRM54480.1"/>
    </source>
</evidence>
<name>A0A0R1ZHK4_9LACO</name>
<dbReference type="EMBL" id="AYYO01000055">
    <property type="protein sequence ID" value="KRM54480.1"/>
    <property type="molecule type" value="Genomic_DNA"/>
</dbReference>